<evidence type="ECO:0000256" key="7">
    <source>
        <dbReference type="RuleBase" id="RU003346"/>
    </source>
</evidence>
<feature type="transmembrane region" description="Helical" evidence="8">
    <location>
        <begin position="441"/>
        <end position="460"/>
    </location>
</feature>
<organism evidence="10 11">
    <name type="scientific">Aspergillus calidoustus</name>
    <dbReference type="NCBI Taxonomy" id="454130"/>
    <lineage>
        <taxon>Eukaryota</taxon>
        <taxon>Fungi</taxon>
        <taxon>Dikarya</taxon>
        <taxon>Ascomycota</taxon>
        <taxon>Pezizomycotina</taxon>
        <taxon>Eurotiomycetes</taxon>
        <taxon>Eurotiomycetidae</taxon>
        <taxon>Eurotiales</taxon>
        <taxon>Aspergillaceae</taxon>
        <taxon>Aspergillus</taxon>
        <taxon>Aspergillus subgen. Nidulantes</taxon>
    </lineage>
</organism>
<dbReference type="SUPFAM" id="SSF103473">
    <property type="entry name" value="MFS general substrate transporter"/>
    <property type="match status" value="1"/>
</dbReference>
<dbReference type="InterPro" id="IPR050360">
    <property type="entry name" value="MFS_Sugar_Transporters"/>
</dbReference>
<dbReference type="InterPro" id="IPR036259">
    <property type="entry name" value="MFS_trans_sf"/>
</dbReference>
<feature type="transmembrane region" description="Helical" evidence="8">
    <location>
        <begin position="152"/>
        <end position="176"/>
    </location>
</feature>
<dbReference type="Proteomes" id="UP000054771">
    <property type="component" value="Unassembled WGS sequence"/>
</dbReference>
<dbReference type="InterPro" id="IPR005829">
    <property type="entry name" value="Sugar_transporter_CS"/>
</dbReference>
<evidence type="ECO:0000256" key="5">
    <source>
        <dbReference type="ARBA" id="ARBA00022989"/>
    </source>
</evidence>
<comment type="similarity">
    <text evidence="2 7">Belongs to the major facilitator superfamily. Sugar transporter (TC 2.A.1.1) family.</text>
</comment>
<dbReference type="GO" id="GO:0005351">
    <property type="term" value="F:carbohydrate:proton symporter activity"/>
    <property type="evidence" value="ECO:0007669"/>
    <property type="project" value="TreeGrafter"/>
</dbReference>
<dbReference type="InterPro" id="IPR005828">
    <property type="entry name" value="MFS_sugar_transport-like"/>
</dbReference>
<evidence type="ECO:0000256" key="1">
    <source>
        <dbReference type="ARBA" id="ARBA00004141"/>
    </source>
</evidence>
<evidence type="ECO:0000256" key="4">
    <source>
        <dbReference type="ARBA" id="ARBA00022692"/>
    </source>
</evidence>
<keyword evidence="4 8" id="KW-0812">Transmembrane</keyword>
<feature type="transmembrane region" description="Helical" evidence="8">
    <location>
        <begin position="93"/>
        <end position="113"/>
    </location>
</feature>
<name>A0A0U5FUM4_ASPCI</name>
<keyword evidence="3 7" id="KW-0813">Transport</keyword>
<dbReference type="EMBL" id="CDMC01000003">
    <property type="protein sequence ID" value="CEL03027.1"/>
    <property type="molecule type" value="Genomic_DNA"/>
</dbReference>
<dbReference type="Pfam" id="PF00083">
    <property type="entry name" value="Sugar_tr"/>
    <property type="match status" value="1"/>
</dbReference>
<gene>
    <name evidence="10" type="ORF">ASPCAL04186</name>
</gene>
<keyword evidence="5 8" id="KW-1133">Transmembrane helix</keyword>
<feature type="transmembrane region" description="Helical" evidence="8">
    <location>
        <begin position="188"/>
        <end position="205"/>
    </location>
</feature>
<feature type="transmembrane region" description="Helical" evidence="8">
    <location>
        <begin position="341"/>
        <end position="365"/>
    </location>
</feature>
<proteinExistence type="inferred from homology"/>
<evidence type="ECO:0000313" key="10">
    <source>
        <dbReference type="EMBL" id="CEL03027.1"/>
    </source>
</evidence>
<dbReference type="PANTHER" id="PTHR48022">
    <property type="entry name" value="PLASTIDIC GLUCOSE TRANSPORTER 4"/>
    <property type="match status" value="1"/>
</dbReference>
<evidence type="ECO:0000313" key="11">
    <source>
        <dbReference type="Proteomes" id="UP000054771"/>
    </source>
</evidence>
<dbReference type="PANTHER" id="PTHR48022:SF11">
    <property type="entry name" value="MONOSACCHARIDE TRANSPORTER (HXT8), PUTATIVE (AFU_ORTHOLOGUE AFUA_2G08120)-RELATED"/>
    <property type="match status" value="1"/>
</dbReference>
<evidence type="ECO:0000256" key="2">
    <source>
        <dbReference type="ARBA" id="ARBA00010992"/>
    </source>
</evidence>
<sequence length="511" mass="55701">MTLNNNPPINWRTFLICVTISLGQVVGAYESALIGTTLQKTDFMQRMALWDSGGNQTPDYSSREGAIVGLFQCGAVFGNIIAAIIMDRWGRKAGLLVGSVVSLPALAGMTGAMGLPEFLVFRFLAGLGTWCCGTSASAYIPELAPPAYRGFFAGMNGVMIGVGLCLASYIGMGFYFSENVVAQWRAPMGIPLFCPLVLLCVIPFLPESPRYLLLKDRPEEARRIYNDLNATPNSSPAEISGLDEEFTQMKRQAEHDRSLDSSWKAFLTHPVNRKRVFIAIMLGFLGQSTGVFVINNYGQTFYQKLGFGPDARQILQGNRDLIALLGNMLGTWIIDRAGRRPVLLVAFVGCFVCVLLEAIMVALYADSDNTAGKNTGVALLYIFLMFYASGIDVGTYVYIGEMFPNHLRVKGVAIGLSSLTVTATIYLSVTSTAFEAIGWKFFLLFAVLSLCGTIWIALFIPETRCLPLEEIEALFGNTQDTVVISSARMVQVGQGGDTGEAEKGMVEHVER</sequence>
<dbReference type="OrthoDB" id="6612291at2759"/>
<evidence type="ECO:0000256" key="8">
    <source>
        <dbReference type="SAM" id="Phobius"/>
    </source>
</evidence>
<dbReference type="PROSITE" id="PS00216">
    <property type="entry name" value="SUGAR_TRANSPORT_1"/>
    <property type="match status" value="1"/>
</dbReference>
<keyword evidence="6 8" id="KW-0472">Membrane</keyword>
<dbReference type="PROSITE" id="PS50850">
    <property type="entry name" value="MFS"/>
    <property type="match status" value="1"/>
</dbReference>
<protein>
    <recommendedName>
        <fullName evidence="9">Major facilitator superfamily (MFS) profile domain-containing protein</fullName>
    </recommendedName>
</protein>
<feature type="transmembrane region" description="Helical" evidence="8">
    <location>
        <begin position="66"/>
        <end position="86"/>
    </location>
</feature>
<evidence type="ECO:0000256" key="3">
    <source>
        <dbReference type="ARBA" id="ARBA00022448"/>
    </source>
</evidence>
<dbReference type="AlphaFoldDB" id="A0A0U5FUM4"/>
<evidence type="ECO:0000256" key="6">
    <source>
        <dbReference type="ARBA" id="ARBA00023136"/>
    </source>
</evidence>
<dbReference type="InterPro" id="IPR020846">
    <property type="entry name" value="MFS_dom"/>
</dbReference>
<feature type="transmembrane region" description="Helical" evidence="8">
    <location>
        <begin position="411"/>
        <end position="429"/>
    </location>
</feature>
<feature type="transmembrane region" description="Helical" evidence="8">
    <location>
        <begin position="377"/>
        <end position="399"/>
    </location>
</feature>
<dbReference type="STRING" id="454130.A0A0U5FUM4"/>
<accession>A0A0U5FUM4</accession>
<comment type="subcellular location">
    <subcellularLocation>
        <location evidence="1">Membrane</location>
        <topology evidence="1">Multi-pass membrane protein</topology>
    </subcellularLocation>
</comment>
<dbReference type="Gene3D" id="1.20.1250.20">
    <property type="entry name" value="MFS general substrate transporter like domains"/>
    <property type="match status" value="1"/>
</dbReference>
<feature type="transmembrane region" description="Helical" evidence="8">
    <location>
        <begin position="276"/>
        <end position="294"/>
    </location>
</feature>
<reference evidence="11" key="1">
    <citation type="journal article" date="2016" name="Genome Announc.">
        <title>Draft genome sequences of fungus Aspergillus calidoustus.</title>
        <authorList>
            <person name="Horn F."/>
            <person name="Linde J."/>
            <person name="Mattern D.J."/>
            <person name="Walther G."/>
            <person name="Guthke R."/>
            <person name="Scherlach K."/>
            <person name="Martin K."/>
            <person name="Brakhage A.A."/>
            <person name="Petzke L."/>
            <person name="Valiante V."/>
        </authorList>
    </citation>
    <scope>NUCLEOTIDE SEQUENCE [LARGE SCALE GENOMIC DNA]</scope>
    <source>
        <strain evidence="11">SF006504</strain>
    </source>
</reference>
<keyword evidence="11" id="KW-1185">Reference proteome</keyword>
<dbReference type="InterPro" id="IPR003663">
    <property type="entry name" value="Sugar/inositol_transpt"/>
</dbReference>
<dbReference type="OMA" id="CMDASTY"/>
<dbReference type="GO" id="GO:0016020">
    <property type="term" value="C:membrane"/>
    <property type="evidence" value="ECO:0007669"/>
    <property type="project" value="UniProtKB-SubCell"/>
</dbReference>
<dbReference type="NCBIfam" id="TIGR00879">
    <property type="entry name" value="SP"/>
    <property type="match status" value="1"/>
</dbReference>
<evidence type="ECO:0000259" key="9">
    <source>
        <dbReference type="PROSITE" id="PS50850"/>
    </source>
</evidence>
<feature type="domain" description="Major facilitator superfamily (MFS) profile" evidence="9">
    <location>
        <begin position="16"/>
        <end position="464"/>
    </location>
</feature>